<dbReference type="EMBL" id="BAAALT010000260">
    <property type="protein sequence ID" value="GAA1830020.1"/>
    <property type="molecule type" value="Genomic_DNA"/>
</dbReference>
<protein>
    <recommendedName>
        <fullName evidence="3">DUF885 domain-containing protein</fullName>
    </recommendedName>
</protein>
<evidence type="ECO:0000313" key="2">
    <source>
        <dbReference type="Proteomes" id="UP001500218"/>
    </source>
</evidence>
<organism evidence="1 2">
    <name type="scientific">Luedemannella flava</name>
    <dbReference type="NCBI Taxonomy" id="349316"/>
    <lineage>
        <taxon>Bacteria</taxon>
        <taxon>Bacillati</taxon>
        <taxon>Actinomycetota</taxon>
        <taxon>Actinomycetes</taxon>
        <taxon>Micromonosporales</taxon>
        <taxon>Micromonosporaceae</taxon>
        <taxon>Luedemannella</taxon>
    </lineage>
</organism>
<dbReference type="Proteomes" id="UP001500218">
    <property type="component" value="Unassembled WGS sequence"/>
</dbReference>
<gene>
    <name evidence="1" type="ORF">GCM10009682_56000</name>
</gene>
<evidence type="ECO:0000313" key="1">
    <source>
        <dbReference type="EMBL" id="GAA1830020.1"/>
    </source>
</evidence>
<proteinExistence type="predicted"/>
<keyword evidence="2" id="KW-1185">Reference proteome</keyword>
<comment type="caution">
    <text evidence="1">The sequence shown here is derived from an EMBL/GenBank/DDBJ whole genome shotgun (WGS) entry which is preliminary data.</text>
</comment>
<reference evidence="2" key="1">
    <citation type="journal article" date="2019" name="Int. J. Syst. Evol. Microbiol.">
        <title>The Global Catalogue of Microorganisms (GCM) 10K type strain sequencing project: providing services to taxonomists for standard genome sequencing and annotation.</title>
        <authorList>
            <consortium name="The Broad Institute Genomics Platform"/>
            <consortium name="The Broad Institute Genome Sequencing Center for Infectious Disease"/>
            <person name="Wu L."/>
            <person name="Ma J."/>
        </authorList>
    </citation>
    <scope>NUCLEOTIDE SEQUENCE [LARGE SCALE GENOMIC DNA]</scope>
    <source>
        <strain evidence="2">JCM 13250</strain>
    </source>
</reference>
<name>A0ABP4YT18_9ACTN</name>
<sequence length="383" mass="41819">MAERYIRLGLRLDRHVEGTVDAYFGPPELAAEVAAAPPVDPRALVADAAALLADLDDGWLRDQVTGLHTYARVVAGERLDYADEVEGCYGIRPTHTDEAVFAAAHKRLEELLPGDGPLDERRERWRRSITVPPDRIEQALVAVIAEARARTLALIDLPDGEGVVVEGVRDVSWLGYNFYLGDLRGRVAVNLDMPTSAVELLLLGIHETYPGHQAERAAKEQRLVRGRGLLEETIVLAPCPQSLISEGIGQVAPMTLLAGAGAAAFETLARDAAGVDFDLAHALAVERAAEPCRWAEVNAALMLHADGASEDDVREYLRRWGVMGDEMAGHVVRFMTEPTSRTYIVNYPAGRALCGAYVGDDLDRLRQLLTEQVRVGELRSHPS</sequence>
<evidence type="ECO:0008006" key="3">
    <source>
        <dbReference type="Google" id="ProtNLM"/>
    </source>
</evidence>
<accession>A0ABP4YT18</accession>